<dbReference type="OMA" id="IHIRCTD"/>
<dbReference type="AlphaFoldDB" id="A0A803PUT1"/>
<proteinExistence type="predicted"/>
<dbReference type="PANTHER" id="PTHR39244">
    <property type="entry name" value="NATTERIN-4"/>
    <property type="match status" value="1"/>
</dbReference>
<evidence type="ECO:0000313" key="2">
    <source>
        <dbReference type="EnsemblPlants" id="cds.evm.model.06.151"/>
    </source>
</evidence>
<dbReference type="InterPro" id="IPR053237">
    <property type="entry name" value="Natterin_C"/>
</dbReference>
<keyword evidence="3" id="KW-1185">Reference proteome</keyword>
<accession>A0A803PUT1</accession>
<evidence type="ECO:0000259" key="1">
    <source>
        <dbReference type="SMART" id="SM00791"/>
    </source>
</evidence>
<dbReference type="Pfam" id="PF07468">
    <property type="entry name" value="Agglutinin"/>
    <property type="match status" value="1"/>
</dbReference>
<organism evidence="2 3">
    <name type="scientific">Cannabis sativa</name>
    <name type="common">Hemp</name>
    <name type="synonym">Marijuana</name>
    <dbReference type="NCBI Taxonomy" id="3483"/>
    <lineage>
        <taxon>Eukaryota</taxon>
        <taxon>Viridiplantae</taxon>
        <taxon>Streptophyta</taxon>
        <taxon>Embryophyta</taxon>
        <taxon>Tracheophyta</taxon>
        <taxon>Spermatophyta</taxon>
        <taxon>Magnoliopsida</taxon>
        <taxon>eudicotyledons</taxon>
        <taxon>Gunneridae</taxon>
        <taxon>Pentapetalae</taxon>
        <taxon>rosids</taxon>
        <taxon>fabids</taxon>
        <taxon>Rosales</taxon>
        <taxon>Cannabaceae</taxon>
        <taxon>Cannabis</taxon>
    </lineage>
</organism>
<dbReference type="Gene3D" id="2.170.15.10">
    <property type="entry name" value="Proaerolysin, chain A, domain 3"/>
    <property type="match status" value="1"/>
</dbReference>
<dbReference type="PANTHER" id="PTHR39244:SF5">
    <property type="entry name" value="NATTERIN-3-LIKE"/>
    <property type="match status" value="1"/>
</dbReference>
<dbReference type="InterPro" id="IPR008998">
    <property type="entry name" value="Agglutinin"/>
</dbReference>
<sequence length="481" mass="55093">MASEARPLPRFLVLKSYANLKYLRRISKEESIENNLSQTFLYFKEDDITSPLVKFEMERAKKNKSYVHLRCCNNNKYLCLTEDLYIQASAEKPIENDGLSSTMFKYEAADVDAGSDKHNIRIHHPTTRRYAILKVDPTTPYDKAFYTDNTFPIDKRDTSSVFTVLDWDRFAIFPEKVSFSKKEKETTKSILSCRNSDSYLEFVEGQSVGDLRVVNEIFTKRDGYIRIKNASTGKFWKRDEDNYILANSSDVTWDDNNTIFLPIKLGEKQTVALKNMGNRKFCNKEKGSGVYFKAEMDTMMNETKLWVMESVILSTMYGFDFHIPDGRVYNVHIPIDDSLAAKRQNNESKETSMDIMVSYKKTKSQSVQTNLSLSFGFEQTLTLTVIPEILSGTIQLSGQYTYERESKDESSKEITVETTYKAKVPAKTIPRYSTTNFLPSFGVEHHQKTRLAFLGHTSCSNSNGKLSTNKASSCPVIIEQP</sequence>
<dbReference type="Gene3D" id="2.80.10.50">
    <property type="match status" value="2"/>
</dbReference>
<dbReference type="EnsemblPlants" id="evm.model.06.151">
    <property type="protein sequence ID" value="cds.evm.model.06.151"/>
    <property type="gene ID" value="evm.TU.06.151"/>
</dbReference>
<protein>
    <recommendedName>
        <fullName evidence="1">Agglutinin domain-containing protein</fullName>
    </recommendedName>
</protein>
<dbReference type="EMBL" id="UZAU01000554">
    <property type="status" value="NOT_ANNOTATED_CDS"/>
    <property type="molecule type" value="Genomic_DNA"/>
</dbReference>
<dbReference type="SMART" id="SM00791">
    <property type="entry name" value="Agglutinin"/>
    <property type="match status" value="1"/>
</dbReference>
<dbReference type="SUPFAM" id="SSF50382">
    <property type="entry name" value="Agglutinin"/>
    <property type="match status" value="2"/>
</dbReference>
<dbReference type="InterPro" id="IPR036242">
    <property type="entry name" value="Agglutinin_dom_sf"/>
</dbReference>
<dbReference type="Gramene" id="evm.model.06.151">
    <property type="protein sequence ID" value="cds.evm.model.06.151"/>
    <property type="gene ID" value="evm.TU.06.151"/>
</dbReference>
<reference evidence="2" key="2">
    <citation type="submission" date="2021-03" db="UniProtKB">
        <authorList>
            <consortium name="EnsemblPlants"/>
        </authorList>
    </citation>
    <scope>IDENTIFICATION</scope>
</reference>
<name>A0A803PUT1_CANSA</name>
<feature type="domain" description="Agglutinin" evidence="1">
    <location>
        <begin position="171"/>
        <end position="309"/>
    </location>
</feature>
<dbReference type="Proteomes" id="UP000596661">
    <property type="component" value="Chromosome 6"/>
</dbReference>
<reference evidence="2" key="1">
    <citation type="submission" date="2018-11" db="EMBL/GenBank/DDBJ databases">
        <authorList>
            <person name="Grassa J C."/>
        </authorList>
    </citation>
    <scope>NUCLEOTIDE SEQUENCE [LARGE SCALE GENOMIC DNA]</scope>
</reference>
<evidence type="ECO:0000313" key="3">
    <source>
        <dbReference type="Proteomes" id="UP000596661"/>
    </source>
</evidence>